<organism evidence="1 2">
    <name type="scientific">Drechslerella dactyloides</name>
    <name type="common">Nematode-trapping fungus</name>
    <name type="synonym">Arthrobotrys dactyloides</name>
    <dbReference type="NCBI Taxonomy" id="74499"/>
    <lineage>
        <taxon>Eukaryota</taxon>
        <taxon>Fungi</taxon>
        <taxon>Dikarya</taxon>
        <taxon>Ascomycota</taxon>
        <taxon>Pezizomycotina</taxon>
        <taxon>Orbiliomycetes</taxon>
        <taxon>Orbiliales</taxon>
        <taxon>Orbiliaceae</taxon>
        <taxon>Drechslerella</taxon>
    </lineage>
</organism>
<reference evidence="1" key="1">
    <citation type="submission" date="2023-01" db="EMBL/GenBank/DDBJ databases">
        <title>The chitinases involved in constricting ring structure development in the nematode-trapping fungus Drechslerella dactyloides.</title>
        <authorList>
            <person name="Wang R."/>
            <person name="Zhang L."/>
            <person name="Tang P."/>
            <person name="Li S."/>
            <person name="Liang L."/>
        </authorList>
    </citation>
    <scope>NUCLEOTIDE SEQUENCE</scope>
    <source>
        <strain evidence="1">YMF1.00031</strain>
    </source>
</reference>
<protein>
    <submittedName>
        <fullName evidence="1">Uncharacterized protein</fullName>
    </submittedName>
</protein>
<dbReference type="EMBL" id="JAQGDS010000002">
    <property type="protein sequence ID" value="KAJ6263712.1"/>
    <property type="molecule type" value="Genomic_DNA"/>
</dbReference>
<accession>A0AAD6J7A3</accession>
<evidence type="ECO:0000313" key="2">
    <source>
        <dbReference type="Proteomes" id="UP001221413"/>
    </source>
</evidence>
<comment type="caution">
    <text evidence="1">The sequence shown here is derived from an EMBL/GenBank/DDBJ whole genome shotgun (WGS) entry which is preliminary data.</text>
</comment>
<sequence length="375" mass="42868">MIFDICNSAETTPPIYSLGNETENADVERLPLHFHPTGSCARSIAYPKAYPRYSLLPVLQINSQIRAEFRYFLDRRLKSAKPGQGLRYEIDIAAIYANNGPTEKSQATLKPIWRVLPLPPEPPYNVIENFNITYRLVNYDTRTNDVDVTGHIFRTSKMLATRFICRLFCDFFCHGPQGFYDARLNQPPLAADFMNFTEPQVTQQPPAEGSYRRCYPLVKHLSFGLKFECSARFNEELQCLLALSLSNRSEVEQHWDLNLHREKAAYNFYHKVVLRFDQSIKRGVAGGRIGRITTSARGEELPGFEVALARMQLRGNSGKWRIGELDQGQAPGVPRLWAACDLEEGKSLNRWRKPQSSKDCICSCKRHQGPHIHTN</sequence>
<evidence type="ECO:0000313" key="1">
    <source>
        <dbReference type="EMBL" id="KAJ6263712.1"/>
    </source>
</evidence>
<dbReference type="AlphaFoldDB" id="A0AAD6J7A3"/>
<gene>
    <name evidence="1" type="ORF">Dda_2282</name>
</gene>
<dbReference type="Proteomes" id="UP001221413">
    <property type="component" value="Unassembled WGS sequence"/>
</dbReference>
<proteinExistence type="predicted"/>
<keyword evidence="2" id="KW-1185">Reference proteome</keyword>
<name>A0AAD6J7A3_DREDA</name>